<organism evidence="3 4">
    <name type="scientific">Candidatus Kaiserbacteria bacterium RIFCSPLOWO2_12_FULL_45_26</name>
    <dbReference type="NCBI Taxonomy" id="1798525"/>
    <lineage>
        <taxon>Bacteria</taxon>
        <taxon>Candidatus Kaiseribacteriota</taxon>
    </lineage>
</organism>
<keyword evidence="1" id="KW-0560">Oxidoreductase</keyword>
<evidence type="ECO:0000313" key="4">
    <source>
        <dbReference type="Proteomes" id="UP000177325"/>
    </source>
</evidence>
<dbReference type="PANTHER" id="PTHR35176:SF6">
    <property type="entry name" value="HEME OXYGENASE HI_0854-RELATED"/>
    <property type="match status" value="1"/>
</dbReference>
<dbReference type="InterPro" id="IPR052019">
    <property type="entry name" value="F420H2_bilvrd_red/Heme_oxyg"/>
</dbReference>
<dbReference type="PANTHER" id="PTHR35176">
    <property type="entry name" value="HEME OXYGENASE HI_0854-RELATED"/>
    <property type="match status" value="1"/>
</dbReference>
<dbReference type="SUPFAM" id="SSF50475">
    <property type="entry name" value="FMN-binding split barrel"/>
    <property type="match status" value="1"/>
</dbReference>
<protein>
    <recommendedName>
        <fullName evidence="2">Pyridoxamine 5'-phosphate oxidase N-terminal domain-containing protein</fullName>
    </recommendedName>
</protein>
<dbReference type="Proteomes" id="UP000177325">
    <property type="component" value="Unassembled WGS sequence"/>
</dbReference>
<dbReference type="Pfam" id="PF01243">
    <property type="entry name" value="PNPOx_N"/>
    <property type="match status" value="1"/>
</dbReference>
<dbReference type="STRING" id="1798525.A3G90_00380"/>
<dbReference type="Gene3D" id="2.30.110.10">
    <property type="entry name" value="Electron Transport, Fmn-binding Protein, Chain A"/>
    <property type="match status" value="1"/>
</dbReference>
<dbReference type="EMBL" id="MFMM01000001">
    <property type="protein sequence ID" value="OGG84538.1"/>
    <property type="molecule type" value="Genomic_DNA"/>
</dbReference>
<dbReference type="GO" id="GO:0016627">
    <property type="term" value="F:oxidoreductase activity, acting on the CH-CH group of donors"/>
    <property type="evidence" value="ECO:0007669"/>
    <property type="project" value="TreeGrafter"/>
</dbReference>
<dbReference type="InterPro" id="IPR011576">
    <property type="entry name" value="Pyridox_Oxase_N"/>
</dbReference>
<gene>
    <name evidence="3" type="ORF">A3G90_00380</name>
</gene>
<evidence type="ECO:0000313" key="3">
    <source>
        <dbReference type="EMBL" id="OGG84538.1"/>
    </source>
</evidence>
<accession>A0A1F6FFB2</accession>
<name>A0A1F6FFB2_9BACT</name>
<dbReference type="GO" id="GO:0005829">
    <property type="term" value="C:cytosol"/>
    <property type="evidence" value="ECO:0007669"/>
    <property type="project" value="TreeGrafter"/>
</dbReference>
<dbReference type="GO" id="GO:0070967">
    <property type="term" value="F:coenzyme F420 binding"/>
    <property type="evidence" value="ECO:0007669"/>
    <property type="project" value="TreeGrafter"/>
</dbReference>
<dbReference type="InterPro" id="IPR012349">
    <property type="entry name" value="Split_barrel_FMN-bd"/>
</dbReference>
<evidence type="ECO:0000259" key="2">
    <source>
        <dbReference type="Pfam" id="PF01243"/>
    </source>
</evidence>
<feature type="domain" description="Pyridoxamine 5'-phosphate oxidase N-terminal" evidence="2">
    <location>
        <begin position="7"/>
        <end position="124"/>
    </location>
</feature>
<reference evidence="3 4" key="1">
    <citation type="journal article" date="2016" name="Nat. Commun.">
        <title>Thousands of microbial genomes shed light on interconnected biogeochemical processes in an aquifer system.</title>
        <authorList>
            <person name="Anantharaman K."/>
            <person name="Brown C.T."/>
            <person name="Hug L.A."/>
            <person name="Sharon I."/>
            <person name="Castelle C.J."/>
            <person name="Probst A.J."/>
            <person name="Thomas B.C."/>
            <person name="Singh A."/>
            <person name="Wilkins M.J."/>
            <person name="Karaoz U."/>
            <person name="Brodie E.L."/>
            <person name="Williams K.H."/>
            <person name="Hubbard S.S."/>
            <person name="Banfield J.F."/>
        </authorList>
    </citation>
    <scope>NUCLEOTIDE SEQUENCE [LARGE SCALE GENOMIC DNA]</scope>
</reference>
<comment type="caution">
    <text evidence="3">The sequence shown here is derived from an EMBL/GenBank/DDBJ whole genome shotgun (WGS) entry which is preliminary data.</text>
</comment>
<dbReference type="AlphaFoldDB" id="A0A1F6FFB2"/>
<sequence>MDQAALKDIVRTFLNNHRKAVFATTDDQGLPTTSLMLYVIDDELNVYFGTRKSFSKYSQITNQPYVSLSVIEEVLDPLKVVDLRGKAYEIPADQLEEVHAFFKSKNTSKYYVEGAEDFVMFKMSPDFIRWLDAESGELQIVNVHEVA</sequence>
<proteinExistence type="predicted"/>
<evidence type="ECO:0000256" key="1">
    <source>
        <dbReference type="ARBA" id="ARBA00023002"/>
    </source>
</evidence>